<dbReference type="Pfam" id="PF13561">
    <property type="entry name" value="adh_short_C2"/>
    <property type="match status" value="1"/>
</dbReference>
<dbReference type="PRINTS" id="PR00080">
    <property type="entry name" value="SDRFAMILY"/>
</dbReference>
<dbReference type="GO" id="GO:0016491">
    <property type="term" value="F:oxidoreductase activity"/>
    <property type="evidence" value="ECO:0007669"/>
    <property type="project" value="UniProtKB-KW"/>
</dbReference>
<organism evidence="3 4">
    <name type="scientific">Gomphosphaeria aponina SAG 52.96 = DSM 107014</name>
    <dbReference type="NCBI Taxonomy" id="1521640"/>
    <lineage>
        <taxon>Bacteria</taxon>
        <taxon>Bacillati</taxon>
        <taxon>Cyanobacteriota</taxon>
        <taxon>Cyanophyceae</taxon>
        <taxon>Oscillatoriophycideae</taxon>
        <taxon>Chroococcales</taxon>
        <taxon>Gomphosphaeriaceae</taxon>
        <taxon>Gomphosphaeria</taxon>
    </lineage>
</organism>
<dbReference type="PRINTS" id="PR00081">
    <property type="entry name" value="GDHRDH"/>
</dbReference>
<dbReference type="Gene3D" id="3.40.50.720">
    <property type="entry name" value="NAD(P)-binding Rossmann-like Domain"/>
    <property type="match status" value="1"/>
</dbReference>
<reference evidence="3" key="1">
    <citation type="submission" date="2021-02" db="EMBL/GenBank/DDBJ databases">
        <title>Metagenome analyses of Stigonema ocellatum DSM 106950, Chlorogloea purpurea SAG 13.99 and Gomphosphaeria aponina DSM 107014.</title>
        <authorList>
            <person name="Marter P."/>
            <person name="Huang S."/>
        </authorList>
    </citation>
    <scope>NUCLEOTIDE SEQUENCE</scope>
    <source>
        <strain evidence="3">JP213</strain>
    </source>
</reference>
<accession>A0A941GV91</accession>
<comment type="similarity">
    <text evidence="1">Belongs to the short-chain dehydrogenases/reductases (SDR) family.</text>
</comment>
<dbReference type="Proteomes" id="UP000767446">
    <property type="component" value="Unassembled WGS sequence"/>
</dbReference>
<proteinExistence type="inferred from homology"/>
<evidence type="ECO:0000256" key="1">
    <source>
        <dbReference type="ARBA" id="ARBA00006484"/>
    </source>
</evidence>
<gene>
    <name evidence="3" type="ORF">DSM107014_15960</name>
</gene>
<protein>
    <submittedName>
        <fullName evidence="3">SDR family oxidoreductase</fullName>
    </submittedName>
</protein>
<dbReference type="NCBIfam" id="NF009466">
    <property type="entry name" value="PRK12826.1-2"/>
    <property type="match status" value="1"/>
</dbReference>
<dbReference type="CDD" id="cd05233">
    <property type="entry name" value="SDR_c"/>
    <property type="match status" value="1"/>
</dbReference>
<comment type="caution">
    <text evidence="3">The sequence shown here is derived from an EMBL/GenBank/DDBJ whole genome shotgun (WGS) entry which is preliminary data.</text>
</comment>
<dbReference type="EMBL" id="JADQBC010000128">
    <property type="protein sequence ID" value="MBR8829367.1"/>
    <property type="molecule type" value="Genomic_DNA"/>
</dbReference>
<dbReference type="InterPro" id="IPR002347">
    <property type="entry name" value="SDR_fam"/>
</dbReference>
<evidence type="ECO:0000313" key="3">
    <source>
        <dbReference type="EMBL" id="MBR8829367.1"/>
    </source>
</evidence>
<dbReference type="SUPFAM" id="SSF51735">
    <property type="entry name" value="NAD(P)-binding Rossmann-fold domains"/>
    <property type="match status" value="1"/>
</dbReference>
<evidence type="ECO:0000256" key="2">
    <source>
        <dbReference type="ARBA" id="ARBA00023002"/>
    </source>
</evidence>
<evidence type="ECO:0000313" key="4">
    <source>
        <dbReference type="Proteomes" id="UP000767446"/>
    </source>
</evidence>
<name>A0A941GV91_9CHRO</name>
<dbReference type="NCBIfam" id="NF005559">
    <property type="entry name" value="PRK07231.1"/>
    <property type="match status" value="1"/>
</dbReference>
<dbReference type="InterPro" id="IPR050259">
    <property type="entry name" value="SDR"/>
</dbReference>
<dbReference type="InterPro" id="IPR036291">
    <property type="entry name" value="NAD(P)-bd_dom_sf"/>
</dbReference>
<keyword evidence="2" id="KW-0560">Oxidoreductase</keyword>
<sequence length="262" mass="28174">MFKQNQGKFQNKIAIITGSSAGIGKATALLLAKEGATVVLNGRDEAKLITTANEIKTIGNEPLIIVGDICSKETIKRIVTETSNKLGKIDILINNTGGSSPIKNLEEVTEIEWQQTIDKNLSSVFFLCQKVAPVMKKQQYGRIVNLASLAGRNIRKESIFSGPQYSAAKAGVLGLTRYLALLLAEDNITVNAVAPGITLTKRVAKRWDSCSAEEQEKMLAGIPLKRLGKPEEVAEAIVFLASDSAAYITGATIDVNGGYFMS</sequence>
<dbReference type="FunFam" id="3.40.50.720:FF:000084">
    <property type="entry name" value="Short-chain dehydrogenase reductase"/>
    <property type="match status" value="1"/>
</dbReference>
<dbReference type="AlphaFoldDB" id="A0A941GV91"/>
<dbReference type="PANTHER" id="PTHR42879:SF2">
    <property type="entry name" value="3-OXOACYL-[ACYL-CARRIER-PROTEIN] REDUCTASE FABG"/>
    <property type="match status" value="1"/>
</dbReference>
<dbReference type="PANTHER" id="PTHR42879">
    <property type="entry name" value="3-OXOACYL-(ACYL-CARRIER-PROTEIN) REDUCTASE"/>
    <property type="match status" value="1"/>
</dbReference>